<evidence type="ECO:0000313" key="1">
    <source>
        <dbReference type="EMBL" id="AGG54247.1"/>
    </source>
</evidence>
<organism evidence="1 2">
    <name type="scientific">Synechococcus phage S-SSM4</name>
    <dbReference type="NCBI Taxonomy" id="536466"/>
    <lineage>
        <taxon>Viruses</taxon>
        <taxon>Duplodnaviria</taxon>
        <taxon>Heunggongvirae</taxon>
        <taxon>Uroviricota</taxon>
        <taxon>Caudoviricetes</taxon>
        <taxon>Pantevenvirales</taxon>
        <taxon>Kyanoviridae</taxon>
        <taxon>Greenvirus</taxon>
        <taxon>Greenvirus ssm4</taxon>
    </lineage>
</organism>
<evidence type="ECO:0000313" key="2">
    <source>
        <dbReference type="Proteomes" id="UP000203282"/>
    </source>
</evidence>
<dbReference type="OrthoDB" id="25452at10239"/>
<proteinExistence type="predicted"/>
<dbReference type="GeneID" id="15013608"/>
<sequence length="62" mass="7311">MKDPNNDIRWVASRKVDGEIEYLVTKKPTWNPDKRFAKIFDAQKEAREFLKGLGLKGTIRKY</sequence>
<dbReference type="EMBL" id="HQ316583">
    <property type="protein sequence ID" value="AGG54247.1"/>
    <property type="molecule type" value="Genomic_DNA"/>
</dbReference>
<accession>M1UG61</accession>
<dbReference type="Proteomes" id="UP000203282">
    <property type="component" value="Segment"/>
</dbReference>
<protein>
    <submittedName>
        <fullName evidence="1">Uncharacterized protein</fullName>
    </submittedName>
</protein>
<gene>
    <name evidence="1" type="ORF">CYXG_00183</name>
</gene>
<dbReference type="KEGG" id="vg:15013608"/>
<name>M1UG61_9CAUD</name>
<reference evidence="1 2" key="1">
    <citation type="submission" date="2010-03" db="EMBL/GenBank/DDBJ databases">
        <title>The Genome Sequence of Cyanophage S-SSM4.</title>
        <authorList>
            <consortium name="The Broad Institute Genome Sequencing Platform"/>
            <person name="Henn M.R."/>
            <person name="Sullivan M.S."/>
            <person name="Osburne M.S."/>
            <person name="Levin J."/>
            <person name="Malboeuf C."/>
            <person name="Casali M."/>
            <person name="Russ C."/>
            <person name="Lennon N."/>
            <person name="Erlich R."/>
            <person name="Young S.K."/>
            <person name="Koehrsen M."/>
            <person name="Yandava C."/>
            <person name="Zeng Q."/>
            <person name="Alvarado L."/>
            <person name="Anderson S."/>
            <person name="Berlin A."/>
            <person name="Borenstein D."/>
            <person name="Chen Z."/>
            <person name="Engels R."/>
            <person name="Freedman E."/>
            <person name="Gellesch M."/>
            <person name="Goldberg J."/>
            <person name="Green L."/>
            <person name="Griggs A."/>
            <person name="Gujja S."/>
            <person name="Heiman D."/>
            <person name="Hepburn T."/>
            <person name="Howarth C."/>
            <person name="Jen D."/>
            <person name="Larson L."/>
            <person name="Lewis B."/>
            <person name="Mehta T."/>
            <person name="Park D."/>
            <person name="Pearson M."/>
            <person name="Roberts A."/>
            <person name="Ryan E."/>
            <person name="Saif S."/>
            <person name="Shea T."/>
            <person name="Shenoy N."/>
            <person name="Sisk P."/>
            <person name="Stolte C."/>
            <person name="Sykes S."/>
            <person name="Walk T."/>
            <person name="White J."/>
            <person name="Yu Q."/>
            <person name="Coleman M.L."/>
            <person name="Huang K.H."/>
            <person name="Weigele P.R."/>
            <person name="DeFrancesco A.S."/>
            <person name="Kern S.E."/>
            <person name="Thompson L.R."/>
            <person name="Fu R."/>
            <person name="Hombeck B."/>
            <person name="Chisholm S.W."/>
            <person name="Haas B."/>
            <person name="Nusbaum C."/>
            <person name="Galagan J."/>
            <person name="Birren B."/>
        </authorList>
    </citation>
    <scope>NUCLEOTIDE SEQUENCE [LARGE SCALE GENOMIC DNA]</scope>
    <source>
        <strain evidence="1 2">S-SSM4</strain>
    </source>
</reference>
<keyword evidence="2" id="KW-1185">Reference proteome</keyword>
<dbReference type="RefSeq" id="YP_007677372.1">
    <property type="nucleotide sequence ID" value="NC_020875.1"/>
</dbReference>